<dbReference type="EC" id="2.3.2.31" evidence="2"/>
<evidence type="ECO:0000313" key="11">
    <source>
        <dbReference type="EMBL" id="KIW07694.1"/>
    </source>
</evidence>
<dbReference type="InParanoid" id="A0A0D2B8W0"/>
<dbReference type="EMBL" id="KN847532">
    <property type="protein sequence ID" value="KIW07694.1"/>
    <property type="molecule type" value="Genomic_DNA"/>
</dbReference>
<dbReference type="RefSeq" id="XP_016217563.1">
    <property type="nucleotide sequence ID" value="XM_016354551.1"/>
</dbReference>
<evidence type="ECO:0000256" key="6">
    <source>
        <dbReference type="ARBA" id="ARBA00022771"/>
    </source>
</evidence>
<dbReference type="InterPro" id="IPR044066">
    <property type="entry name" value="TRIAD_supradom"/>
</dbReference>
<keyword evidence="12" id="KW-1185">Reference proteome</keyword>
<feature type="domain" description="RING-type" evidence="10">
    <location>
        <begin position="201"/>
        <end position="422"/>
    </location>
</feature>
<name>A0A0D2B8W0_9PEZI</name>
<dbReference type="SMART" id="SM00647">
    <property type="entry name" value="IBR"/>
    <property type="match status" value="1"/>
</dbReference>
<protein>
    <recommendedName>
        <fullName evidence="2">RBR-type E3 ubiquitin transferase</fullName>
        <ecNumber evidence="2">2.3.2.31</ecNumber>
    </recommendedName>
</protein>
<proteinExistence type="predicted"/>
<dbReference type="GO" id="GO:0061630">
    <property type="term" value="F:ubiquitin protein ligase activity"/>
    <property type="evidence" value="ECO:0007669"/>
    <property type="project" value="UniProtKB-EC"/>
</dbReference>
<accession>A0A0D2B8W0</accession>
<evidence type="ECO:0000256" key="5">
    <source>
        <dbReference type="ARBA" id="ARBA00022737"/>
    </source>
</evidence>
<dbReference type="CDD" id="cd20336">
    <property type="entry name" value="Rcat_RBR"/>
    <property type="match status" value="1"/>
</dbReference>
<keyword evidence="7" id="KW-0833">Ubl conjugation pathway</keyword>
<evidence type="ECO:0000256" key="9">
    <source>
        <dbReference type="SAM" id="MobiDB-lite"/>
    </source>
</evidence>
<evidence type="ECO:0000256" key="2">
    <source>
        <dbReference type="ARBA" id="ARBA00012251"/>
    </source>
</evidence>
<dbReference type="STRING" id="253628.A0A0D2B8W0"/>
<evidence type="ECO:0000256" key="8">
    <source>
        <dbReference type="ARBA" id="ARBA00022833"/>
    </source>
</evidence>
<keyword evidence="3" id="KW-0808">Transferase</keyword>
<evidence type="ECO:0000256" key="1">
    <source>
        <dbReference type="ARBA" id="ARBA00001798"/>
    </source>
</evidence>
<dbReference type="Proteomes" id="UP000053259">
    <property type="component" value="Unassembled WGS sequence"/>
</dbReference>
<dbReference type="CDD" id="cd20335">
    <property type="entry name" value="BRcat_RBR"/>
    <property type="match status" value="1"/>
</dbReference>
<dbReference type="HOGENOM" id="CLU_590798_0_0_1"/>
<dbReference type="Pfam" id="PF01485">
    <property type="entry name" value="IBR"/>
    <property type="match status" value="1"/>
</dbReference>
<evidence type="ECO:0000313" key="12">
    <source>
        <dbReference type="Proteomes" id="UP000053259"/>
    </source>
</evidence>
<dbReference type="InterPro" id="IPR031127">
    <property type="entry name" value="E3_UB_ligase_RBR"/>
</dbReference>
<feature type="region of interest" description="Disordered" evidence="9">
    <location>
        <begin position="118"/>
        <end position="166"/>
    </location>
</feature>
<dbReference type="InterPro" id="IPR002867">
    <property type="entry name" value="IBR_dom"/>
</dbReference>
<keyword evidence="6" id="KW-0863">Zinc-finger</keyword>
<dbReference type="PROSITE" id="PS51873">
    <property type="entry name" value="TRIAD"/>
    <property type="match status" value="1"/>
</dbReference>
<dbReference type="SUPFAM" id="SSF51182">
    <property type="entry name" value="RmlC-like cupins"/>
    <property type="match status" value="1"/>
</dbReference>
<keyword evidence="4" id="KW-0479">Metal-binding</keyword>
<dbReference type="PANTHER" id="PTHR11685">
    <property type="entry name" value="RBR FAMILY RING FINGER AND IBR DOMAIN-CONTAINING"/>
    <property type="match status" value="1"/>
</dbReference>
<dbReference type="InterPro" id="IPR011051">
    <property type="entry name" value="RmlC_Cupin_sf"/>
</dbReference>
<reference evidence="11 12" key="1">
    <citation type="submission" date="2015-01" db="EMBL/GenBank/DDBJ databases">
        <title>The Genome Sequence of Ochroconis gallopava CBS43764.</title>
        <authorList>
            <consortium name="The Broad Institute Genomics Platform"/>
            <person name="Cuomo C."/>
            <person name="de Hoog S."/>
            <person name="Gorbushina A."/>
            <person name="Stielow B."/>
            <person name="Teixiera M."/>
            <person name="Abouelleil A."/>
            <person name="Chapman S.B."/>
            <person name="Priest M."/>
            <person name="Young S.K."/>
            <person name="Wortman J."/>
            <person name="Nusbaum C."/>
            <person name="Birren B."/>
        </authorList>
    </citation>
    <scope>NUCLEOTIDE SEQUENCE [LARGE SCALE GENOMIC DNA]</scope>
    <source>
        <strain evidence="11 12">CBS 43764</strain>
    </source>
</reference>
<keyword evidence="5" id="KW-0677">Repeat</keyword>
<gene>
    <name evidence="11" type="ORF">PV09_01632</name>
</gene>
<keyword evidence="8" id="KW-0862">Zinc</keyword>
<evidence type="ECO:0000256" key="4">
    <source>
        <dbReference type="ARBA" id="ARBA00022723"/>
    </source>
</evidence>
<dbReference type="AlphaFoldDB" id="A0A0D2B8W0"/>
<dbReference type="VEuPathDB" id="FungiDB:PV09_01632"/>
<comment type="catalytic activity">
    <reaction evidence="1">
        <text>[E2 ubiquitin-conjugating enzyme]-S-ubiquitinyl-L-cysteine + [acceptor protein]-L-lysine = [E2 ubiquitin-conjugating enzyme]-L-cysteine + [acceptor protein]-N(6)-ubiquitinyl-L-lysine.</text>
        <dbReference type="EC" id="2.3.2.31"/>
    </reaction>
</comment>
<dbReference type="GO" id="GO:0016567">
    <property type="term" value="P:protein ubiquitination"/>
    <property type="evidence" value="ECO:0007669"/>
    <property type="project" value="InterPro"/>
</dbReference>
<dbReference type="GeneID" id="27309605"/>
<organism evidence="11 12">
    <name type="scientific">Verruconis gallopava</name>
    <dbReference type="NCBI Taxonomy" id="253628"/>
    <lineage>
        <taxon>Eukaryota</taxon>
        <taxon>Fungi</taxon>
        <taxon>Dikarya</taxon>
        <taxon>Ascomycota</taxon>
        <taxon>Pezizomycotina</taxon>
        <taxon>Dothideomycetes</taxon>
        <taxon>Pleosporomycetidae</taxon>
        <taxon>Venturiales</taxon>
        <taxon>Sympoventuriaceae</taxon>
        <taxon>Verruconis</taxon>
    </lineage>
</organism>
<evidence type="ECO:0000256" key="7">
    <source>
        <dbReference type="ARBA" id="ARBA00022786"/>
    </source>
</evidence>
<evidence type="ECO:0000256" key="3">
    <source>
        <dbReference type="ARBA" id="ARBA00022679"/>
    </source>
</evidence>
<dbReference type="OrthoDB" id="5270965at2759"/>
<dbReference type="GO" id="GO:0008270">
    <property type="term" value="F:zinc ion binding"/>
    <property type="evidence" value="ECO:0007669"/>
    <property type="project" value="UniProtKB-KW"/>
</dbReference>
<evidence type="ECO:0000259" key="10">
    <source>
        <dbReference type="PROSITE" id="PS51873"/>
    </source>
</evidence>
<dbReference type="SUPFAM" id="SSF57850">
    <property type="entry name" value="RING/U-box"/>
    <property type="match status" value="2"/>
</dbReference>
<dbReference type="Gene3D" id="1.20.120.1750">
    <property type="match status" value="1"/>
</dbReference>
<sequence>MAIEDLKNPEAAVRSWGFSRVFTWTDGPNAHYPPHSHDGLTTHLIKKGQLTITYPNDESPRKETFGVGSRIDVDAHRVHEVWMGPEGYDFPLDDESGNRVLITCTECIGNELRGVRHERTRRAEGEDVVEPLPPDPPRKRRRVPREDHPWRRKKARTAIKPQAQQQRLRKTSATCRICIEEKPLSDFPNPGPTVQRAIKRGILWHTIPLGDVPPRCVDHLTVNRNNKSGPVCRECIGASLLASIDLKGADRVGCPDENCDQLFDPIHYVAKYLSSSDFNAYSEKLFDTWRKVNKMLQECINPDCRATVLIESNTPGYPHVQCVYCKMHICVSCRVEWHRGQTCVEYRWEHVDDAKSKAEIQALKNLQKQGARRCPHCSLAVIKDGGCPSMWCTHCNRAFWWESATRVTAVQSRKITRAQKRDDSASVPPYYRTAECEADRLERLEREQATRALEDTSSTPAAA</sequence>